<keyword evidence="1" id="KW-0812">Transmembrane</keyword>
<dbReference type="Proteomes" id="UP000095284">
    <property type="component" value="Unplaced"/>
</dbReference>
<keyword evidence="1" id="KW-0472">Membrane</keyword>
<evidence type="ECO:0000256" key="1">
    <source>
        <dbReference type="SAM" id="Phobius"/>
    </source>
</evidence>
<proteinExistence type="predicted"/>
<organism evidence="2 3">
    <name type="scientific">Bursaphelenchus xylophilus</name>
    <name type="common">Pinewood nematode worm</name>
    <name type="synonym">Aphelenchoides xylophilus</name>
    <dbReference type="NCBI Taxonomy" id="6326"/>
    <lineage>
        <taxon>Eukaryota</taxon>
        <taxon>Metazoa</taxon>
        <taxon>Ecdysozoa</taxon>
        <taxon>Nematoda</taxon>
        <taxon>Chromadorea</taxon>
        <taxon>Rhabditida</taxon>
        <taxon>Tylenchina</taxon>
        <taxon>Tylenchomorpha</taxon>
        <taxon>Aphelenchoidea</taxon>
        <taxon>Aphelenchoididae</taxon>
        <taxon>Bursaphelenchus</taxon>
    </lineage>
</organism>
<dbReference type="WBParaSite" id="BXY_0084200.1">
    <property type="protein sequence ID" value="BXY_0084200.1"/>
    <property type="gene ID" value="BXY_0084200"/>
</dbReference>
<keyword evidence="1" id="KW-1133">Transmembrane helix</keyword>
<evidence type="ECO:0000313" key="3">
    <source>
        <dbReference type="WBParaSite" id="BXY_0084200.1"/>
    </source>
</evidence>
<evidence type="ECO:0000313" key="2">
    <source>
        <dbReference type="Proteomes" id="UP000095284"/>
    </source>
</evidence>
<protein>
    <submittedName>
        <fullName evidence="3">Transmembrane protein</fullName>
    </submittedName>
</protein>
<dbReference type="AlphaFoldDB" id="A0A1I7RJG0"/>
<reference evidence="3" key="1">
    <citation type="submission" date="2016-11" db="UniProtKB">
        <authorList>
            <consortium name="WormBaseParasite"/>
        </authorList>
    </citation>
    <scope>IDENTIFICATION</scope>
</reference>
<name>A0A1I7RJG0_BURXY</name>
<sequence>MKPLKQFSVFPISPFLDLSSTVTCRATRAASNYALPGPANPSPALRFHARWQPILLPNLPRNDIPVKLSKAWRKRPVPAMRPQKRHRFVHLAATICSSASAVLSFPQRARPDGTDQMSPVEQFLYGQQTLIHTFGTPESCARNCPRACTVQEVEDLMMPRWICPSKPDDTTSMHLTPTFRDSRDLGQDLFPFSSQFLLILVPLATLLAIILLIVWCRRYANSSYD</sequence>
<accession>A0A1I7RJG0</accession>
<feature type="transmembrane region" description="Helical" evidence="1">
    <location>
        <begin position="196"/>
        <end position="216"/>
    </location>
</feature>